<protein>
    <submittedName>
        <fullName evidence="1">DsrE family protein</fullName>
    </submittedName>
</protein>
<proteinExistence type="predicted"/>
<dbReference type="Gene3D" id="3.40.1260.10">
    <property type="entry name" value="DsrEFH-like"/>
    <property type="match status" value="1"/>
</dbReference>
<sequence length="120" mass="11811">MARLLFTCSHGADDPERATVPFNAACAAAVSGHTVTVVCTSDAVPLGTRGGATDVTAPGMTPVAELVDTLLASGGSIWLCSACTGPRGITDEHLLEGASIVGAATIVEEVAGGATSISLT</sequence>
<dbReference type="InterPro" id="IPR003787">
    <property type="entry name" value="Sulphur_relay_DsrE/F-like"/>
</dbReference>
<evidence type="ECO:0000313" key="1">
    <source>
        <dbReference type="EMBL" id="MDO8106366.1"/>
    </source>
</evidence>
<dbReference type="InterPro" id="IPR027396">
    <property type="entry name" value="DsrEFH-like"/>
</dbReference>
<keyword evidence="2" id="KW-1185">Reference proteome</keyword>
<dbReference type="SUPFAM" id="SSF75169">
    <property type="entry name" value="DsrEFH-like"/>
    <property type="match status" value="1"/>
</dbReference>
<reference evidence="1 2" key="1">
    <citation type="submission" date="2023-07" db="EMBL/GenBank/DDBJ databases">
        <title>Description of novel actinomycetes strains, isolated from tidal flat sediment.</title>
        <authorList>
            <person name="Lu C."/>
        </authorList>
    </citation>
    <scope>NUCLEOTIDE SEQUENCE [LARGE SCALE GENOMIC DNA]</scope>
    <source>
        <strain evidence="1 2">SYSU T00b441</strain>
    </source>
</reference>
<dbReference type="EMBL" id="JAUQYP010000001">
    <property type="protein sequence ID" value="MDO8106366.1"/>
    <property type="molecule type" value="Genomic_DNA"/>
</dbReference>
<dbReference type="RefSeq" id="WP_304600038.1">
    <property type="nucleotide sequence ID" value="NZ_JAUQYP010000001.1"/>
</dbReference>
<evidence type="ECO:0000313" key="2">
    <source>
        <dbReference type="Proteomes" id="UP001232536"/>
    </source>
</evidence>
<accession>A0ABT9D6C6</accession>
<gene>
    <name evidence="1" type="ORF">Q6348_04050</name>
</gene>
<dbReference type="Pfam" id="PF02635">
    <property type="entry name" value="DsrE"/>
    <property type="match status" value="1"/>
</dbReference>
<dbReference type="Proteomes" id="UP001232536">
    <property type="component" value="Unassembled WGS sequence"/>
</dbReference>
<comment type="caution">
    <text evidence="1">The sequence shown here is derived from an EMBL/GenBank/DDBJ whole genome shotgun (WGS) entry which is preliminary data.</text>
</comment>
<name>A0ABT9D6C6_9CELL</name>
<organism evidence="1 2">
    <name type="scientific">Actinotalea lenta</name>
    <dbReference type="NCBI Taxonomy" id="3064654"/>
    <lineage>
        <taxon>Bacteria</taxon>
        <taxon>Bacillati</taxon>
        <taxon>Actinomycetota</taxon>
        <taxon>Actinomycetes</taxon>
        <taxon>Micrococcales</taxon>
        <taxon>Cellulomonadaceae</taxon>
        <taxon>Actinotalea</taxon>
    </lineage>
</organism>